<keyword evidence="2" id="KW-0732">Signal</keyword>
<feature type="compositionally biased region" description="Basic and acidic residues" evidence="1">
    <location>
        <begin position="59"/>
        <end position="68"/>
    </location>
</feature>
<evidence type="ECO:0000256" key="2">
    <source>
        <dbReference type="SAM" id="SignalP"/>
    </source>
</evidence>
<keyword evidence="4" id="KW-1185">Reference proteome</keyword>
<dbReference type="AlphaFoldDB" id="A0A152A1A4"/>
<dbReference type="Proteomes" id="UP000076078">
    <property type="component" value="Unassembled WGS sequence"/>
</dbReference>
<comment type="caution">
    <text evidence="3">The sequence shown here is derived from an EMBL/GenBank/DDBJ whole genome shotgun (WGS) entry which is preliminary data.</text>
</comment>
<reference evidence="3 4" key="1">
    <citation type="submission" date="2015-12" db="EMBL/GenBank/DDBJ databases">
        <title>Dictyostelia acquired genes for synthesis and detection of signals that induce cell-type specialization by lateral gene transfer from prokaryotes.</title>
        <authorList>
            <person name="Gloeckner G."/>
            <person name="Schaap P."/>
        </authorList>
    </citation>
    <scope>NUCLEOTIDE SEQUENCE [LARGE SCALE GENOMIC DNA]</scope>
    <source>
        <strain evidence="3 4">TK</strain>
    </source>
</reference>
<evidence type="ECO:0000256" key="1">
    <source>
        <dbReference type="SAM" id="MobiDB-lite"/>
    </source>
</evidence>
<accession>A0A152A1A4</accession>
<organism evidence="3 4">
    <name type="scientific">Tieghemostelium lacteum</name>
    <name type="common">Slime mold</name>
    <name type="synonym">Dictyostelium lacteum</name>
    <dbReference type="NCBI Taxonomy" id="361077"/>
    <lineage>
        <taxon>Eukaryota</taxon>
        <taxon>Amoebozoa</taxon>
        <taxon>Evosea</taxon>
        <taxon>Eumycetozoa</taxon>
        <taxon>Dictyostelia</taxon>
        <taxon>Dictyosteliales</taxon>
        <taxon>Raperosteliaceae</taxon>
        <taxon>Tieghemostelium</taxon>
    </lineage>
</organism>
<gene>
    <name evidence="3" type="ORF">DLAC_03501</name>
</gene>
<dbReference type="InParanoid" id="A0A152A1A4"/>
<evidence type="ECO:0008006" key="5">
    <source>
        <dbReference type="Google" id="ProtNLM"/>
    </source>
</evidence>
<feature type="signal peptide" evidence="2">
    <location>
        <begin position="1"/>
        <end position="19"/>
    </location>
</feature>
<dbReference type="Gene3D" id="3.40.1440.10">
    <property type="entry name" value="GIY-YIG endonuclease"/>
    <property type="match status" value="1"/>
</dbReference>
<dbReference type="EMBL" id="LODT01000018">
    <property type="protein sequence ID" value="KYR00006.1"/>
    <property type="molecule type" value="Genomic_DNA"/>
</dbReference>
<protein>
    <recommendedName>
        <fullName evidence="5">GIY-YIG domain-containing protein</fullName>
    </recommendedName>
</protein>
<dbReference type="InterPro" id="IPR035901">
    <property type="entry name" value="GIY-YIG_endonuc_sf"/>
</dbReference>
<name>A0A152A1A4_TIELA</name>
<proteinExistence type="predicted"/>
<feature type="chain" id="PRO_5007593501" description="GIY-YIG domain-containing protein" evidence="2">
    <location>
        <begin position="20"/>
        <end position="275"/>
    </location>
</feature>
<evidence type="ECO:0000313" key="3">
    <source>
        <dbReference type="EMBL" id="KYR00006.1"/>
    </source>
</evidence>
<evidence type="ECO:0000313" key="4">
    <source>
        <dbReference type="Proteomes" id="UP000076078"/>
    </source>
</evidence>
<feature type="region of interest" description="Disordered" evidence="1">
    <location>
        <begin position="48"/>
        <end position="68"/>
    </location>
</feature>
<sequence>MKIQILLVTLFLFILHINCDKYKTKLRTIPPNWNCVNNDLNDYKHIARNRGLTTPPPKKNPDAKEPNIKLRPTSVRLFNENNYPTQDAPVPSGSSYSMTRKYTGVFNAKINPNNFEKSKWNPFPDQPGVYMYFTEKGEILYIGESAVNMYSRYTKHDPVKNKVLSDRNQIINCPDDKDSVGCVVCWRSLKVIGFSHNYYSKIIEGLLLSTLCSEENIVGGGDFKLNNGDQKCILPEGEKDSVDALVYANYIIDNLQTIIDHLANIDNKYNNICFS</sequence>